<protein>
    <recommendedName>
        <fullName evidence="1">RSE1/DDB1/CPSF1 first beta-propeller domain-containing protein</fullName>
    </recommendedName>
</protein>
<dbReference type="InterPro" id="IPR015943">
    <property type="entry name" value="WD40/YVTN_repeat-like_dom_sf"/>
</dbReference>
<dbReference type="Proteomes" id="UP001497600">
    <property type="component" value="Chromosome C"/>
</dbReference>
<name>A0ABP0ED17_9ASCO</name>
<dbReference type="EMBL" id="OZ004255">
    <property type="protein sequence ID" value="CAK7899627.1"/>
    <property type="molecule type" value="Genomic_DNA"/>
</dbReference>
<dbReference type="Pfam" id="PF10433">
    <property type="entry name" value="Beta-prop_RSE1_1st"/>
    <property type="match status" value="1"/>
</dbReference>
<accession>A0ABP0ED17</accession>
<feature type="domain" description="RSE1/DDB1/CPSF1 first beta-propeller" evidence="1">
    <location>
        <begin position="265"/>
        <end position="471"/>
    </location>
</feature>
<reference evidence="2 3" key="1">
    <citation type="submission" date="2024-01" db="EMBL/GenBank/DDBJ databases">
        <authorList>
            <consortium name="Genoscope - CEA"/>
            <person name="William W."/>
        </authorList>
    </citation>
    <scope>NUCLEOTIDE SEQUENCE [LARGE SCALE GENOMIC DNA]</scope>
    <source>
        <strain evidence="2 3">29B2s-10</strain>
    </source>
</reference>
<dbReference type="SUPFAM" id="SSF50978">
    <property type="entry name" value="WD40 repeat-like"/>
    <property type="match status" value="2"/>
</dbReference>
<evidence type="ECO:0000313" key="3">
    <source>
        <dbReference type="Proteomes" id="UP001497600"/>
    </source>
</evidence>
<dbReference type="Gene3D" id="2.130.10.10">
    <property type="entry name" value="YVTN repeat-like/Quinoprotein amine dehydrogenase"/>
    <property type="match status" value="1"/>
</dbReference>
<keyword evidence="3" id="KW-1185">Reference proteome</keyword>
<evidence type="ECO:0000259" key="1">
    <source>
        <dbReference type="Pfam" id="PF10433"/>
    </source>
</evidence>
<proteinExistence type="predicted"/>
<dbReference type="InterPro" id="IPR018846">
    <property type="entry name" value="Beta-prop_RSE1/DDB1/CPSF1_1st"/>
</dbReference>
<organism evidence="2 3">
    <name type="scientific">[Candida] anglica</name>
    <dbReference type="NCBI Taxonomy" id="148631"/>
    <lineage>
        <taxon>Eukaryota</taxon>
        <taxon>Fungi</taxon>
        <taxon>Dikarya</taxon>
        <taxon>Ascomycota</taxon>
        <taxon>Saccharomycotina</taxon>
        <taxon>Pichiomycetes</taxon>
        <taxon>Debaryomycetaceae</taxon>
        <taxon>Kurtzmaniella</taxon>
    </lineage>
</organism>
<sequence>MGLGFALRGIENETKKNTSESLPSASQANYTKRTIIHSPIFVNIFPNFNVDIAKPFKGVPSNSIDESDQYLVPKIDSQMDAFSDDDDDFSILGGNGNSNTSIDGGGIASATQAPKPIPELVSMKVIVKLTSILINEVEYALPAPLRSSCLVPGERDPETNMKREDSILVSLKSGYLLLIRIYLVARSSTDKFYEQQDHPIKSTNLIFKPYIVQWWDTSQEQMAASIESSGSSLHAHSSGHSVVSTSASNVFRIYNTHMTENGMVLGPHTNVPVEGVILHACFSEPLADCEIDTHKMFLTLVFTDTRRLEINLYEWNSHEPITGCLQKKTLPLNNSFTIPIFIIPLRNNASFLFVCEHELIIVSIHHIMSVEYDFYSHHIDISFPTSFYCPLTSIRNDAAEEKMDEILLATDNGTIYSITVRKNEDISIIPVARISDPVSVFAMEHINSEEYSLIFGSDTGSNREVHINELFTEESIGDSQPEKKIPYSSTRTINDYKNWAPLLDAEIINSIRSRNINNYTDQELWALAGTGKRTRLMQLRSGYLAHRLSKTFADLRKATNIFFHKTPNNEYYFILSFAFQTRVFEYFDDAEDDAEVLVEVKDIQLQLEDSTLQFGSLLNNTIIQVTENSVFVSNLVDEPIGTSFDSKRIISSHLYYNNLLLVSEDDELNYVIEVLQFDINSIRFDEGMDMLDIANIDFQLLLNFEPSMAKLIEINDTLVLVIGSFDGIIKIYSLQSNQLVSEFYLNAHNPYKQGDLNQQLTIPHDVLIRSSKGTYYLSIGSKDGFYITFKFESSMENLVCDQFLKISDTSVSFQDIAGDEMLFCILSRNLWLVNLYESKYPEKAFFSENTDKAIVNMVQIQPDDAERDLSSSLKFFGFLREDGFSIGSVTTTRSSNTKHVNIGEPARKLKFLPYISTFAILCNSKSPRSRLKFIDRKSLKTLSHREFNKYKSTDGEASIIKEREFPTSICIWSIKRSDNRVSKKILVGFSTETGKGSLKVLDISLDGEESATDIVVTELNSFEWKEPITCIQQIESTIFFSSGSTLNTTSYNISERRLNPVNTLASFSSPIVSLNVYGSEILVTTKSDSVLQFTYQKQSLGQEKIQLIAKDPSPKSLVNEAQFGDQIVIADKLHSSILLMDKRDDVLQNVFSYKMSSIPRVFAARFRSIWSENDHQDEGLAVVCIGVNGTVTILQKESDSPTSTDELNLPFEDKLNGKGLFSLYKPFFNFRENRGTLIDYDLDAVAKSGAVNVLL</sequence>
<dbReference type="InterPro" id="IPR036322">
    <property type="entry name" value="WD40_repeat_dom_sf"/>
</dbReference>
<gene>
    <name evidence="2" type="ORF">CAAN4_C03554</name>
</gene>
<evidence type="ECO:0000313" key="2">
    <source>
        <dbReference type="EMBL" id="CAK7899627.1"/>
    </source>
</evidence>